<dbReference type="PROSITE" id="PS51186">
    <property type="entry name" value="GNAT"/>
    <property type="match status" value="1"/>
</dbReference>
<name>A0A1W1VNP5_9DEIO</name>
<dbReference type="OrthoDB" id="9785602at2"/>
<organism evidence="2 3">
    <name type="scientific">Deinococcus hopiensis KR-140</name>
    <dbReference type="NCBI Taxonomy" id="695939"/>
    <lineage>
        <taxon>Bacteria</taxon>
        <taxon>Thermotogati</taxon>
        <taxon>Deinococcota</taxon>
        <taxon>Deinococci</taxon>
        <taxon>Deinococcales</taxon>
        <taxon>Deinococcaceae</taxon>
        <taxon>Deinococcus</taxon>
    </lineage>
</organism>
<evidence type="ECO:0000313" key="3">
    <source>
        <dbReference type="Proteomes" id="UP000192582"/>
    </source>
</evidence>
<dbReference type="RefSeq" id="WP_084049711.1">
    <property type="nucleotide sequence ID" value="NZ_FWWU01000009.1"/>
</dbReference>
<reference evidence="2 3" key="1">
    <citation type="submission" date="2017-04" db="EMBL/GenBank/DDBJ databases">
        <authorList>
            <person name="Afonso C.L."/>
            <person name="Miller P.J."/>
            <person name="Scott M.A."/>
            <person name="Spackman E."/>
            <person name="Goraichik I."/>
            <person name="Dimitrov K.M."/>
            <person name="Suarez D.L."/>
            <person name="Swayne D.E."/>
        </authorList>
    </citation>
    <scope>NUCLEOTIDE SEQUENCE [LARGE SCALE GENOMIC DNA]</scope>
    <source>
        <strain evidence="2 3">KR-140</strain>
    </source>
</reference>
<evidence type="ECO:0000259" key="1">
    <source>
        <dbReference type="PROSITE" id="PS51186"/>
    </source>
</evidence>
<evidence type="ECO:0000313" key="2">
    <source>
        <dbReference type="EMBL" id="SMB94574.1"/>
    </source>
</evidence>
<dbReference type="PANTHER" id="PTHR43441">
    <property type="entry name" value="RIBOSOMAL-PROTEIN-SERINE ACETYLTRANSFERASE"/>
    <property type="match status" value="1"/>
</dbReference>
<dbReference type="EMBL" id="FWWU01000009">
    <property type="protein sequence ID" value="SMB94574.1"/>
    <property type="molecule type" value="Genomic_DNA"/>
</dbReference>
<dbReference type="GO" id="GO:0008999">
    <property type="term" value="F:protein-N-terminal-alanine acetyltransferase activity"/>
    <property type="evidence" value="ECO:0007669"/>
    <property type="project" value="TreeGrafter"/>
</dbReference>
<dbReference type="GO" id="GO:1990189">
    <property type="term" value="F:protein N-terminal-serine acetyltransferase activity"/>
    <property type="evidence" value="ECO:0007669"/>
    <property type="project" value="TreeGrafter"/>
</dbReference>
<dbReference type="InterPro" id="IPR051908">
    <property type="entry name" value="Ribosomal_N-acetyltransferase"/>
</dbReference>
<dbReference type="STRING" id="695939.SAMN00790413_02443"/>
<keyword evidence="3" id="KW-1185">Reference proteome</keyword>
<protein>
    <submittedName>
        <fullName evidence="2">Protein N-acetyltransferase, RimJ/RimL family</fullName>
    </submittedName>
</protein>
<dbReference type="Pfam" id="PF13302">
    <property type="entry name" value="Acetyltransf_3"/>
    <property type="match status" value="1"/>
</dbReference>
<feature type="domain" description="N-acetyltransferase" evidence="1">
    <location>
        <begin position="9"/>
        <end position="173"/>
    </location>
</feature>
<sequence length="181" mass="19800">MILRTAPHVTLRALRPDDAPILAAYRNHPSVSRYQAWPLPYPPSAAQALTAAMQGRAPGDDGWTQLALADAATDTLLGDVAVRGAGEQAEIGVTLAPHAQGRGVATSGLTLLLDHLFGERQLHRVYASTDPRNLPVARLLTRLGFRHEGTALESYLHRGEWTDDATYALLAREWRARKERP</sequence>
<proteinExistence type="predicted"/>
<gene>
    <name evidence="2" type="ORF">SAMN00790413_02443</name>
</gene>
<dbReference type="PANTHER" id="PTHR43441:SF11">
    <property type="entry name" value="RIBOSOMAL-PROTEIN-SERINE ACETYLTRANSFERASE"/>
    <property type="match status" value="1"/>
</dbReference>
<dbReference type="Gene3D" id="3.40.630.30">
    <property type="match status" value="1"/>
</dbReference>
<dbReference type="GO" id="GO:0005737">
    <property type="term" value="C:cytoplasm"/>
    <property type="evidence" value="ECO:0007669"/>
    <property type="project" value="TreeGrafter"/>
</dbReference>
<dbReference type="InterPro" id="IPR000182">
    <property type="entry name" value="GNAT_dom"/>
</dbReference>
<dbReference type="InterPro" id="IPR016181">
    <property type="entry name" value="Acyl_CoA_acyltransferase"/>
</dbReference>
<dbReference type="Proteomes" id="UP000192582">
    <property type="component" value="Unassembled WGS sequence"/>
</dbReference>
<dbReference type="SUPFAM" id="SSF55729">
    <property type="entry name" value="Acyl-CoA N-acyltransferases (Nat)"/>
    <property type="match status" value="1"/>
</dbReference>
<accession>A0A1W1VNP5</accession>
<dbReference type="AlphaFoldDB" id="A0A1W1VNP5"/>
<keyword evidence="2" id="KW-0808">Transferase</keyword>